<dbReference type="Pfam" id="PF05685">
    <property type="entry name" value="Uma2"/>
    <property type="match status" value="1"/>
</dbReference>
<sequence length="249" mass="27236">MRRSPRSRPATAANGPSAPTTRATAATAGPSTGRRPSMKGTILAPGHRRRGVGTMTIAPDDVQRDTARFRAMRDIVGQMRERIPGKFEITKEGIVHDMMAPGRPHELTAAQVSRRLEKAMPDDVLAHTGTPDVEVEAEGIMRHPDVMIIAVADMEGEGSFDPRTLIAVIEVVSRSNPDNDWVSKVRDYPLLGIPVYAIFDPRTGSGAVLSDIHRTPEGPRYATRKDFLYGEDVTIAEWTISTDGLPRYA</sequence>
<dbReference type="AlphaFoldDB" id="D6AHP8"/>
<name>D6AHP8_STRFL</name>
<gene>
    <name evidence="3" type="ORF">SSGG_02406</name>
</gene>
<feature type="compositionally biased region" description="Low complexity" evidence="1">
    <location>
        <begin position="15"/>
        <end position="35"/>
    </location>
</feature>
<feature type="domain" description="Putative restriction endonuclease" evidence="2">
    <location>
        <begin position="85"/>
        <end position="228"/>
    </location>
</feature>
<reference evidence="4" key="1">
    <citation type="submission" date="2008-10" db="EMBL/GenBank/DDBJ databases">
        <authorList>
            <person name="Molnar K."/>
        </authorList>
    </citation>
    <scope>NUCLEOTIDE SEQUENCE [LARGE SCALE GENOMIC DNA]</scope>
    <source>
        <strain evidence="4">NRRL 15998</strain>
    </source>
</reference>
<dbReference type="CDD" id="cd06260">
    <property type="entry name" value="DUF820-like"/>
    <property type="match status" value="1"/>
</dbReference>
<evidence type="ECO:0000256" key="1">
    <source>
        <dbReference type="SAM" id="MobiDB-lite"/>
    </source>
</evidence>
<dbReference type="InterPro" id="IPR012296">
    <property type="entry name" value="Nuclease_put_TT1808"/>
</dbReference>
<evidence type="ECO:0000259" key="2">
    <source>
        <dbReference type="Pfam" id="PF05685"/>
    </source>
</evidence>
<dbReference type="Gene3D" id="3.90.1570.10">
    <property type="entry name" value="tt1808, chain A"/>
    <property type="match status" value="1"/>
</dbReference>
<proteinExistence type="predicted"/>
<organism evidence="3 4">
    <name type="scientific">Streptomyces filamentosus NRRL 15998</name>
    <dbReference type="NCBI Taxonomy" id="457431"/>
    <lineage>
        <taxon>Bacteria</taxon>
        <taxon>Bacillati</taxon>
        <taxon>Actinomycetota</taxon>
        <taxon>Actinomycetes</taxon>
        <taxon>Kitasatosporales</taxon>
        <taxon>Streptomycetaceae</taxon>
        <taxon>Streptomyces</taxon>
    </lineage>
</organism>
<dbReference type="EMBL" id="DS999644">
    <property type="protein sequence ID" value="EFE75040.2"/>
    <property type="molecule type" value="Genomic_DNA"/>
</dbReference>
<dbReference type="Proteomes" id="UP000003986">
    <property type="component" value="Unassembled WGS sequence"/>
</dbReference>
<feature type="region of interest" description="Disordered" evidence="1">
    <location>
        <begin position="1"/>
        <end position="46"/>
    </location>
</feature>
<evidence type="ECO:0000313" key="4">
    <source>
        <dbReference type="Proteomes" id="UP000003986"/>
    </source>
</evidence>
<dbReference type="InterPro" id="IPR008538">
    <property type="entry name" value="Uma2"/>
</dbReference>
<dbReference type="InterPro" id="IPR011335">
    <property type="entry name" value="Restrct_endonuc-II-like"/>
</dbReference>
<accession>D6AHP8</accession>
<evidence type="ECO:0000313" key="3">
    <source>
        <dbReference type="EMBL" id="EFE75040.2"/>
    </source>
</evidence>
<reference evidence="4" key="2">
    <citation type="submission" date="2008-12" db="EMBL/GenBank/DDBJ databases">
        <title>Annotation of Streptomyces roseosporus strain NRRL 15998.</title>
        <authorList>
            <consortium name="The Broad Institute Genome Sequencing Platform"/>
            <consortium name="Broad Institute Microbial Sequencing Center"/>
            <person name="Fischbach M."/>
            <person name="Ward D."/>
            <person name="Young S."/>
            <person name="Kodira C.D."/>
            <person name="Zeng Q."/>
            <person name="Koehrsen M."/>
            <person name="Godfrey P."/>
            <person name="Alvarado L."/>
            <person name="Berlin A.M."/>
            <person name="Borenstein D."/>
            <person name="Chen Z."/>
            <person name="Engels R."/>
            <person name="Freedman E."/>
            <person name="Gellesch M."/>
            <person name="Goldberg J."/>
            <person name="Griggs A."/>
            <person name="Gujja S."/>
            <person name="Heiman D.I."/>
            <person name="Hepburn T.A."/>
            <person name="Howarth C."/>
            <person name="Jen D."/>
            <person name="Larson L."/>
            <person name="Lewis B."/>
            <person name="Mehta T."/>
            <person name="Park D."/>
            <person name="Pearson M."/>
            <person name="Roberts A."/>
            <person name="Saif S."/>
            <person name="Shea T.D."/>
            <person name="Shenoy N."/>
            <person name="Sisk P."/>
            <person name="Stolte C."/>
            <person name="Sykes S.N."/>
            <person name="Walk T."/>
            <person name="White J."/>
            <person name="Yandava C."/>
            <person name="Straight P."/>
            <person name="Clardy J."/>
            <person name="Hung D."/>
            <person name="Kolter R."/>
            <person name="Mekalanos J."/>
            <person name="Walker S."/>
            <person name="Walsh C.T."/>
            <person name="Wieland B.L.C."/>
            <person name="Ilzarbe M."/>
            <person name="Galagan J."/>
            <person name="Nusbaum C."/>
            <person name="Birren B."/>
        </authorList>
    </citation>
    <scope>NUCLEOTIDE SEQUENCE [LARGE SCALE GENOMIC DNA]</scope>
    <source>
        <strain evidence="4">NRRL 15998</strain>
    </source>
</reference>
<dbReference type="SUPFAM" id="SSF52980">
    <property type="entry name" value="Restriction endonuclease-like"/>
    <property type="match status" value="1"/>
</dbReference>
<protein>
    <submittedName>
        <fullName evidence="3">Predicted protein</fullName>
    </submittedName>
</protein>